<gene>
    <name evidence="4" type="ORF">METZ01_LOCUS166106</name>
</gene>
<dbReference type="PANTHER" id="PTHR11051">
    <property type="entry name" value="GLYCOSYL HYDROLASE-RELATED"/>
    <property type="match status" value="1"/>
</dbReference>
<dbReference type="InterPro" id="IPR037018">
    <property type="entry name" value="GH65_N"/>
</dbReference>
<reference evidence="4" key="1">
    <citation type="submission" date="2018-05" db="EMBL/GenBank/DDBJ databases">
        <authorList>
            <person name="Lanie J.A."/>
            <person name="Ng W.-L."/>
            <person name="Kazmierczak K.M."/>
            <person name="Andrzejewski T.M."/>
            <person name="Davidsen T.M."/>
            <person name="Wayne K.J."/>
            <person name="Tettelin H."/>
            <person name="Glass J.I."/>
            <person name="Rusch D."/>
            <person name="Podicherti R."/>
            <person name="Tsui H.-C.T."/>
            <person name="Winkler M.E."/>
        </authorList>
    </citation>
    <scope>NUCLEOTIDE SEQUENCE</scope>
</reference>
<dbReference type="GO" id="GO:0030246">
    <property type="term" value="F:carbohydrate binding"/>
    <property type="evidence" value="ECO:0007669"/>
    <property type="project" value="InterPro"/>
</dbReference>
<dbReference type="InterPro" id="IPR012341">
    <property type="entry name" value="6hp_glycosidase-like_sf"/>
</dbReference>
<evidence type="ECO:0000259" key="3">
    <source>
        <dbReference type="Pfam" id="PF03636"/>
    </source>
</evidence>
<dbReference type="Gene3D" id="1.50.10.10">
    <property type="match status" value="1"/>
</dbReference>
<comment type="similarity">
    <text evidence="1">Belongs to the glycosyl hydrolase 65 family.</text>
</comment>
<name>A0A382BIZ7_9ZZZZ</name>
<dbReference type="SUPFAM" id="SSF74650">
    <property type="entry name" value="Galactose mutarotase-like"/>
    <property type="match status" value="1"/>
</dbReference>
<evidence type="ECO:0000259" key="2">
    <source>
        <dbReference type="Pfam" id="PF03632"/>
    </source>
</evidence>
<dbReference type="PIRSF" id="PIRSF036289">
    <property type="entry name" value="Glycosyl_hydrolase_malt_phosph"/>
    <property type="match status" value="1"/>
</dbReference>
<feature type="non-terminal residue" evidence="4">
    <location>
        <position position="1"/>
    </location>
</feature>
<dbReference type="Pfam" id="PF03632">
    <property type="entry name" value="Glyco_hydro_65m"/>
    <property type="match status" value="1"/>
</dbReference>
<dbReference type="AlphaFoldDB" id="A0A382BIZ7"/>
<feature type="domain" description="Glycoside hydrolase family 65 N-terminal" evidence="3">
    <location>
        <begin position="4"/>
        <end position="253"/>
    </location>
</feature>
<dbReference type="GO" id="GO:0005975">
    <property type="term" value="P:carbohydrate metabolic process"/>
    <property type="evidence" value="ECO:0007669"/>
    <property type="project" value="InterPro"/>
</dbReference>
<evidence type="ECO:0000256" key="1">
    <source>
        <dbReference type="ARBA" id="ARBA00006768"/>
    </source>
</evidence>
<dbReference type="InterPro" id="IPR017045">
    <property type="entry name" value="Malt_Pase/Glycosyl_Hdrlase"/>
</dbReference>
<dbReference type="Gene3D" id="2.60.420.10">
    <property type="entry name" value="Maltose phosphorylase, domain 3"/>
    <property type="match status" value="1"/>
</dbReference>
<accession>A0A382BIZ7</accession>
<protein>
    <recommendedName>
        <fullName evidence="5">Glycoside hydrolase family 65 central catalytic domain-containing protein</fullName>
    </recommendedName>
</protein>
<evidence type="ECO:0008006" key="5">
    <source>
        <dbReference type="Google" id="ProtNLM"/>
    </source>
</evidence>
<dbReference type="PANTHER" id="PTHR11051:SF13">
    <property type="entry name" value="GLYCOSYL TRANSFERASE"/>
    <property type="match status" value="1"/>
</dbReference>
<dbReference type="Gene3D" id="2.70.98.40">
    <property type="entry name" value="Glycoside hydrolase, family 65, N-terminal domain"/>
    <property type="match status" value="1"/>
</dbReference>
<dbReference type="InterPro" id="IPR008928">
    <property type="entry name" value="6-hairpin_glycosidase_sf"/>
</dbReference>
<sequence>NYLAATESLFATGNGYFGMRGTCDEGQPTVHSGTYVNGFHETWPIVYGEEAYGFAKQGQTIIDVPDAKVIKLYVDDEPFYLPTATLEHFERALDMRAGTLDRDLVWAHSSGQRVSIKSRRLVSLEHRHLAAVVYDITLLTNDAPVLIVSEIVDGRVATDPESVSVQDPRIRQFGCEVLEPKENSVGPERVVLGFQAKASDMTLSCGIDHSMQTDCAFTSDVQVEASSGRVAYSIDGRVAKRIRLVKYITYHSSSRPQARELCRRSERVLDRAVLHGAEELLGSQRLFLDEFWSRSDVVIDGHAEWQQTVRFNLFHICQATARAEGVGVPAKGLTGPGYEGHYFWDTEIYLLPFLTYTQPRVAQNLLRLRYSQMDQARKRARELNQRGALFPWRTINGSEASAYYAAGTAQYHINADIMHALRKYVDVTGEKTFLNEIGAEMLVETARLWSDLGFFSKRDGKFRINGVTGPDEYNTVVNNNLYTNLMARENLWYAAKTMKTLSDEVPERFTALVRDTDLDVKEIDEWQRAADLMYLPFDDTEGIHLQDDSFLEKEEWDFAGTPPEKYPLLLHYHPLVIYRHRVVKQADVVLAMFLLGHEFELDQKRRNFEYYNQVTTRDSSLSSSIESIIAAEVGEDEKAVQYSIDAGLMDLADVAGNVKDGCHIASMGGFWMTLIYGFAGMRDNQGEIRFNPRVPEQLGSLKFPL</sequence>
<evidence type="ECO:0000313" key="4">
    <source>
        <dbReference type="EMBL" id="SVB13252.1"/>
    </source>
</evidence>
<dbReference type="InterPro" id="IPR011013">
    <property type="entry name" value="Gal_mutarotase_sf_dom"/>
</dbReference>
<dbReference type="GO" id="GO:0004553">
    <property type="term" value="F:hydrolase activity, hydrolyzing O-glycosyl compounds"/>
    <property type="evidence" value="ECO:0007669"/>
    <property type="project" value="TreeGrafter"/>
</dbReference>
<dbReference type="InterPro" id="IPR005195">
    <property type="entry name" value="Glyco_hydro_65_M"/>
</dbReference>
<dbReference type="Pfam" id="PF03636">
    <property type="entry name" value="Glyco_hydro_65N"/>
    <property type="match status" value="1"/>
</dbReference>
<dbReference type="EMBL" id="UINC01029838">
    <property type="protein sequence ID" value="SVB13252.1"/>
    <property type="molecule type" value="Genomic_DNA"/>
</dbReference>
<organism evidence="4">
    <name type="scientific">marine metagenome</name>
    <dbReference type="NCBI Taxonomy" id="408172"/>
    <lineage>
        <taxon>unclassified sequences</taxon>
        <taxon>metagenomes</taxon>
        <taxon>ecological metagenomes</taxon>
    </lineage>
</organism>
<dbReference type="InterPro" id="IPR005196">
    <property type="entry name" value="Glyco_hydro_65_N"/>
</dbReference>
<feature type="non-terminal residue" evidence="4">
    <location>
        <position position="705"/>
    </location>
</feature>
<dbReference type="SUPFAM" id="SSF48208">
    <property type="entry name" value="Six-hairpin glycosidases"/>
    <property type="match status" value="1"/>
</dbReference>
<feature type="domain" description="Glycoside hydrolase family 65 central catalytic" evidence="2">
    <location>
        <begin position="310"/>
        <end position="672"/>
    </location>
</feature>
<proteinExistence type="inferred from homology"/>